<dbReference type="PANTHER" id="PTHR13832:SF301">
    <property type="entry name" value="PROTEIN PHOSPHATASE 2C 29"/>
    <property type="match status" value="1"/>
</dbReference>
<accession>A0A8T2QWF0</accession>
<dbReference type="GO" id="GO:0004722">
    <property type="term" value="F:protein serine/threonine phosphatase activity"/>
    <property type="evidence" value="ECO:0007669"/>
    <property type="project" value="InterPro"/>
</dbReference>
<dbReference type="SUPFAM" id="SSF81606">
    <property type="entry name" value="PP2C-like"/>
    <property type="match status" value="1"/>
</dbReference>
<dbReference type="EMBL" id="CM035437">
    <property type="protein sequence ID" value="KAH7287761.1"/>
    <property type="molecule type" value="Genomic_DNA"/>
</dbReference>
<feature type="region of interest" description="Disordered" evidence="1">
    <location>
        <begin position="397"/>
        <end position="418"/>
    </location>
</feature>
<dbReference type="PROSITE" id="PS51746">
    <property type="entry name" value="PPM_2"/>
    <property type="match status" value="1"/>
</dbReference>
<dbReference type="OrthoDB" id="420076at2759"/>
<dbReference type="PANTHER" id="PTHR13832">
    <property type="entry name" value="PROTEIN PHOSPHATASE 2C"/>
    <property type="match status" value="1"/>
</dbReference>
<dbReference type="InterPro" id="IPR015655">
    <property type="entry name" value="PP2C"/>
</dbReference>
<feature type="region of interest" description="Disordered" evidence="1">
    <location>
        <begin position="368"/>
        <end position="387"/>
    </location>
</feature>
<sequence>MGSSLSRSMTGCFVASSVHNTRQLPNDLFSESYEGLGHSFCYIRPSAESPLHVEFSSTVSSDQSYHDRSSADHMRRHLPANPNDDHFESLKSLPETTFKTISGASVSANTSTPCTIVGHKQTPTFVAAPDDRAAAFECTSSFSSLPLQPIPKGNYSLSSTFSGTFPFPIDKTQLLPNIYDKGCHSGILERRFLSGPLERSCLSGPIDGNRDPSHFSAPLPGSYTKYRGNKRRESGFFDVVRKPLKKIYSGTAKRTNPQNTGPIKEPETFNDVSSKEKAQILNDEVRDLQWAHGKAGEDRIHVVLSDKHGWLFIGIYDGFNGPDAPDYLLRNLYTNVYKELEGLLWDTSGKSLFSEKQTADPMNNKNLAQQHESNSSHHLPNHSPRKVSARVNGFHVSENRQSTGTEKFSSTTKLPSSTKRVIKTQRGMSFPASHHQKYRESHMTFQEKYSSLYEDECEHSIPMSEVHGPDHFAVLQALKRALDATENAYLDMADRALKQNPELALMGSCLLVMLMKDEDVYIMNVGDSRAILGQYRRPVRHHRNRHSYGDLSCNSKADYIGSETRESIMRMDLQRFIEEIPTGEQDQYNARCSWNMYPTTNCSLTALQLSKDHCTSEEEEVCRIKSEHSDSDLFLNNRVKGTLKVTRAFGAGFLKKPHWNSAILEMFRINYEGTAPYINCSPSLCHHRLSQNDRFLILSSDGLYQYLTNEEVVSHVEWFMEMFPEGDPAQHLVEELLYRAAKRAGMGFHELLDVPQGDRRKYHDDVSVMVISLQGRIWRSCS</sequence>
<feature type="domain" description="PPM-type phosphatase" evidence="2">
    <location>
        <begin position="282"/>
        <end position="773"/>
    </location>
</feature>
<evidence type="ECO:0000256" key="1">
    <source>
        <dbReference type="SAM" id="MobiDB-lite"/>
    </source>
</evidence>
<reference evidence="3" key="1">
    <citation type="submission" date="2021-08" db="EMBL/GenBank/DDBJ databases">
        <title>WGS assembly of Ceratopteris richardii.</title>
        <authorList>
            <person name="Marchant D.B."/>
            <person name="Chen G."/>
            <person name="Jenkins J."/>
            <person name="Shu S."/>
            <person name="Leebens-Mack J."/>
            <person name="Grimwood J."/>
            <person name="Schmutz J."/>
            <person name="Soltis P."/>
            <person name="Soltis D."/>
            <person name="Chen Z.-H."/>
        </authorList>
    </citation>
    <scope>NUCLEOTIDE SEQUENCE</scope>
    <source>
        <strain evidence="3">Whitten #5841</strain>
        <tissue evidence="3">Leaf</tissue>
    </source>
</reference>
<dbReference type="AlphaFoldDB" id="A0A8T2QWF0"/>
<proteinExistence type="predicted"/>
<evidence type="ECO:0000259" key="2">
    <source>
        <dbReference type="PROSITE" id="PS51746"/>
    </source>
</evidence>
<protein>
    <recommendedName>
        <fullName evidence="2">PPM-type phosphatase domain-containing protein</fullName>
    </recommendedName>
</protein>
<dbReference type="InterPro" id="IPR036457">
    <property type="entry name" value="PPM-type-like_dom_sf"/>
</dbReference>
<evidence type="ECO:0000313" key="3">
    <source>
        <dbReference type="EMBL" id="KAH7287761.1"/>
    </source>
</evidence>
<dbReference type="OMA" id="DKHGWLF"/>
<comment type="caution">
    <text evidence="3">The sequence shown here is derived from an EMBL/GenBank/DDBJ whole genome shotgun (WGS) entry which is preliminary data.</text>
</comment>
<keyword evidence="4" id="KW-1185">Reference proteome</keyword>
<dbReference type="Proteomes" id="UP000825935">
    <property type="component" value="Chromosome 32"/>
</dbReference>
<gene>
    <name evidence="3" type="ORF">KP509_32G073000</name>
</gene>
<dbReference type="CDD" id="cd00143">
    <property type="entry name" value="PP2Cc"/>
    <property type="match status" value="1"/>
</dbReference>
<evidence type="ECO:0000313" key="4">
    <source>
        <dbReference type="Proteomes" id="UP000825935"/>
    </source>
</evidence>
<dbReference type="InterPro" id="IPR001932">
    <property type="entry name" value="PPM-type_phosphatase-like_dom"/>
</dbReference>
<dbReference type="Gene3D" id="3.60.40.10">
    <property type="entry name" value="PPM-type phosphatase domain"/>
    <property type="match status" value="1"/>
</dbReference>
<dbReference type="Pfam" id="PF00481">
    <property type="entry name" value="PP2C"/>
    <property type="match status" value="2"/>
</dbReference>
<name>A0A8T2QWF0_CERRI</name>
<dbReference type="SMART" id="SM00332">
    <property type="entry name" value="PP2Cc"/>
    <property type="match status" value="1"/>
</dbReference>
<feature type="compositionally biased region" description="Polar residues" evidence="1">
    <location>
        <begin position="399"/>
        <end position="418"/>
    </location>
</feature>
<feature type="compositionally biased region" description="Basic and acidic residues" evidence="1">
    <location>
        <begin position="64"/>
        <end position="73"/>
    </location>
</feature>
<feature type="region of interest" description="Disordered" evidence="1">
    <location>
        <begin position="62"/>
        <end position="82"/>
    </location>
</feature>
<organism evidence="3 4">
    <name type="scientific">Ceratopteris richardii</name>
    <name type="common">Triangle waterfern</name>
    <dbReference type="NCBI Taxonomy" id="49495"/>
    <lineage>
        <taxon>Eukaryota</taxon>
        <taxon>Viridiplantae</taxon>
        <taxon>Streptophyta</taxon>
        <taxon>Embryophyta</taxon>
        <taxon>Tracheophyta</taxon>
        <taxon>Polypodiopsida</taxon>
        <taxon>Polypodiidae</taxon>
        <taxon>Polypodiales</taxon>
        <taxon>Pteridineae</taxon>
        <taxon>Pteridaceae</taxon>
        <taxon>Parkerioideae</taxon>
        <taxon>Ceratopteris</taxon>
    </lineage>
</organism>